<dbReference type="GO" id="GO:0006284">
    <property type="term" value="P:base-excision repair"/>
    <property type="evidence" value="ECO:0007669"/>
    <property type="project" value="InterPro"/>
</dbReference>
<evidence type="ECO:0008006" key="2">
    <source>
        <dbReference type="Google" id="ProtNLM"/>
    </source>
</evidence>
<dbReference type="InterPro" id="IPR052891">
    <property type="entry name" value="DNA-3mA_glycosylase"/>
</dbReference>
<accession>A0A381U2Y5</accession>
<dbReference type="GO" id="GO:0008725">
    <property type="term" value="F:DNA-3-methyladenine glycosylase activity"/>
    <property type="evidence" value="ECO:0007669"/>
    <property type="project" value="InterPro"/>
</dbReference>
<dbReference type="Pfam" id="PF03352">
    <property type="entry name" value="Adenine_glyco"/>
    <property type="match status" value="1"/>
</dbReference>
<dbReference type="Gene3D" id="1.10.340.30">
    <property type="entry name" value="Hypothetical protein, domain 2"/>
    <property type="match status" value="1"/>
</dbReference>
<organism evidence="1">
    <name type="scientific">marine metagenome</name>
    <dbReference type="NCBI Taxonomy" id="408172"/>
    <lineage>
        <taxon>unclassified sequences</taxon>
        <taxon>metagenomes</taxon>
        <taxon>ecological metagenomes</taxon>
    </lineage>
</organism>
<dbReference type="InterPro" id="IPR005019">
    <property type="entry name" value="Adenine_glyco"/>
</dbReference>
<name>A0A381U2Y5_9ZZZZ</name>
<proteinExistence type="predicted"/>
<dbReference type="PANTHER" id="PTHR30037:SF4">
    <property type="entry name" value="DNA-3-METHYLADENINE GLYCOSYLASE I"/>
    <property type="match status" value="1"/>
</dbReference>
<reference evidence="1" key="1">
    <citation type="submission" date="2018-05" db="EMBL/GenBank/DDBJ databases">
        <authorList>
            <person name="Lanie J.A."/>
            <person name="Ng W.-L."/>
            <person name="Kazmierczak K.M."/>
            <person name="Andrzejewski T.M."/>
            <person name="Davidsen T.M."/>
            <person name="Wayne K.J."/>
            <person name="Tettelin H."/>
            <person name="Glass J.I."/>
            <person name="Rusch D."/>
            <person name="Podicherti R."/>
            <person name="Tsui H.-C.T."/>
            <person name="Winkler M.E."/>
        </authorList>
    </citation>
    <scope>NUCLEOTIDE SEQUENCE</scope>
</reference>
<dbReference type="InterPro" id="IPR011257">
    <property type="entry name" value="DNA_glycosylase"/>
</dbReference>
<evidence type="ECO:0000313" key="1">
    <source>
        <dbReference type="EMBL" id="SVA21958.1"/>
    </source>
</evidence>
<gene>
    <name evidence="1" type="ORF">METZ01_LOCUS74812</name>
</gene>
<dbReference type="EMBL" id="UINC01005538">
    <property type="protein sequence ID" value="SVA21958.1"/>
    <property type="molecule type" value="Genomic_DNA"/>
</dbReference>
<dbReference type="SUPFAM" id="SSF48150">
    <property type="entry name" value="DNA-glycosylase"/>
    <property type="match status" value="1"/>
</dbReference>
<protein>
    <recommendedName>
        <fullName evidence="2">DNA-3-methyladenine glycosylase I</fullName>
    </recommendedName>
</protein>
<dbReference type="AlphaFoldDB" id="A0A381U2Y5"/>
<sequence length="184" mass="21495">MPKPNTYCEFVATVEDDNVHRVYHDTQYGFPIESDNELFGRLVLEINQAGLNWTTILKKQENFRIAYQQFDIQKVASYTEKERERLLNDSGIIRNKLKVNAAIYNAGQIIKLQQEYGSFKNWLEINCPMELDDWVKLFKKIFKFTGGEITNEFLMSSGYLKGAHEKGCAIYDQIIHSKPKWIDV</sequence>
<dbReference type="PANTHER" id="PTHR30037">
    <property type="entry name" value="DNA-3-METHYLADENINE GLYCOSYLASE 1"/>
    <property type="match status" value="1"/>
</dbReference>